<organism evidence="1 2">
    <name type="scientific">Piloderma croceum (strain F 1598)</name>
    <dbReference type="NCBI Taxonomy" id="765440"/>
    <lineage>
        <taxon>Eukaryota</taxon>
        <taxon>Fungi</taxon>
        <taxon>Dikarya</taxon>
        <taxon>Basidiomycota</taxon>
        <taxon>Agaricomycotina</taxon>
        <taxon>Agaricomycetes</taxon>
        <taxon>Agaricomycetidae</taxon>
        <taxon>Atheliales</taxon>
        <taxon>Atheliaceae</taxon>
        <taxon>Piloderma</taxon>
    </lineage>
</organism>
<accession>A0A0C3FLW1</accession>
<dbReference type="OrthoDB" id="3271031at2759"/>
<dbReference type="AlphaFoldDB" id="A0A0C3FLW1"/>
<dbReference type="Proteomes" id="UP000054166">
    <property type="component" value="Unassembled WGS sequence"/>
</dbReference>
<evidence type="ECO:0000313" key="1">
    <source>
        <dbReference type="EMBL" id="KIM85070.1"/>
    </source>
</evidence>
<keyword evidence="2" id="KW-1185">Reference proteome</keyword>
<dbReference type="EMBL" id="KN832986">
    <property type="protein sequence ID" value="KIM85070.1"/>
    <property type="molecule type" value="Genomic_DNA"/>
</dbReference>
<dbReference type="STRING" id="765440.A0A0C3FLW1"/>
<protein>
    <recommendedName>
        <fullName evidence="3">Protein kinase domain-containing protein</fullName>
    </recommendedName>
</protein>
<dbReference type="HOGENOM" id="CLU_1042479_0_0_1"/>
<sequence>MSLIYLQFTNPGSHQTIQLVQNNDFPPRASSVTRNLQRHQTFTLTQITPIVQTLSNDLYRGTLAVPGKDIPIVVKQSRIEGDVLEFVSQLKGEAMVYCRDLQSCQGEVVPLFYGLYEGNIEGRPLACILLEDCGDPCDDDLKNLDMSIKLTIFEQFIALHKRAHIFHNETISSHMLLHQSPNGHSIRIISFSGGIRSDHQCEWSAHLVPGENRPKEGVSCGELFFLEKDLEIWHNPFFNYKGYILCENDGEVNLTLQKSEIDASMAM</sequence>
<dbReference type="InParanoid" id="A0A0C3FLW1"/>
<evidence type="ECO:0008006" key="3">
    <source>
        <dbReference type="Google" id="ProtNLM"/>
    </source>
</evidence>
<evidence type="ECO:0000313" key="2">
    <source>
        <dbReference type="Proteomes" id="UP000054166"/>
    </source>
</evidence>
<gene>
    <name evidence="1" type="ORF">PILCRDRAFT_817910</name>
</gene>
<name>A0A0C3FLW1_PILCF</name>
<reference evidence="2" key="2">
    <citation type="submission" date="2015-01" db="EMBL/GenBank/DDBJ databases">
        <title>Evolutionary Origins and Diversification of the Mycorrhizal Mutualists.</title>
        <authorList>
            <consortium name="DOE Joint Genome Institute"/>
            <consortium name="Mycorrhizal Genomics Consortium"/>
            <person name="Kohler A."/>
            <person name="Kuo A."/>
            <person name="Nagy L.G."/>
            <person name="Floudas D."/>
            <person name="Copeland A."/>
            <person name="Barry K.W."/>
            <person name="Cichocki N."/>
            <person name="Veneault-Fourrey C."/>
            <person name="LaButti K."/>
            <person name="Lindquist E.A."/>
            <person name="Lipzen A."/>
            <person name="Lundell T."/>
            <person name="Morin E."/>
            <person name="Murat C."/>
            <person name="Riley R."/>
            <person name="Ohm R."/>
            <person name="Sun H."/>
            <person name="Tunlid A."/>
            <person name="Henrissat B."/>
            <person name="Grigoriev I.V."/>
            <person name="Hibbett D.S."/>
            <person name="Martin F."/>
        </authorList>
    </citation>
    <scope>NUCLEOTIDE SEQUENCE [LARGE SCALE GENOMIC DNA]</scope>
    <source>
        <strain evidence="2">F 1598</strain>
    </source>
</reference>
<reference evidence="1 2" key="1">
    <citation type="submission" date="2014-04" db="EMBL/GenBank/DDBJ databases">
        <authorList>
            <consortium name="DOE Joint Genome Institute"/>
            <person name="Kuo A."/>
            <person name="Tarkka M."/>
            <person name="Buscot F."/>
            <person name="Kohler A."/>
            <person name="Nagy L.G."/>
            <person name="Floudas D."/>
            <person name="Copeland A."/>
            <person name="Barry K.W."/>
            <person name="Cichocki N."/>
            <person name="Veneault-Fourrey C."/>
            <person name="LaButti K."/>
            <person name="Lindquist E.A."/>
            <person name="Lipzen A."/>
            <person name="Lundell T."/>
            <person name="Morin E."/>
            <person name="Murat C."/>
            <person name="Sun H."/>
            <person name="Tunlid A."/>
            <person name="Henrissat B."/>
            <person name="Grigoriev I.V."/>
            <person name="Hibbett D.S."/>
            <person name="Martin F."/>
            <person name="Nordberg H.P."/>
            <person name="Cantor M.N."/>
            <person name="Hua S.X."/>
        </authorList>
    </citation>
    <scope>NUCLEOTIDE SEQUENCE [LARGE SCALE GENOMIC DNA]</scope>
    <source>
        <strain evidence="1 2">F 1598</strain>
    </source>
</reference>
<proteinExistence type="predicted"/>